<feature type="signal peptide" evidence="1">
    <location>
        <begin position="1"/>
        <end position="21"/>
    </location>
</feature>
<protein>
    <submittedName>
        <fullName evidence="2">Uncharacterized protein</fullName>
    </submittedName>
</protein>
<organism evidence="2 3">
    <name type="scientific">Frischella perrara</name>
    <dbReference type="NCBI Taxonomy" id="1267021"/>
    <lineage>
        <taxon>Bacteria</taxon>
        <taxon>Pseudomonadati</taxon>
        <taxon>Pseudomonadota</taxon>
        <taxon>Gammaproteobacteria</taxon>
        <taxon>Orbales</taxon>
        <taxon>Orbaceae</taxon>
        <taxon>Frischella</taxon>
    </lineage>
</organism>
<dbReference type="AlphaFoldDB" id="A0A0A7S3L7"/>
<dbReference type="OrthoDB" id="7012844at2"/>
<dbReference type="Proteomes" id="UP000030901">
    <property type="component" value="Chromosome"/>
</dbReference>
<dbReference type="EMBL" id="CP009056">
    <property type="protein sequence ID" value="AJA46018.1"/>
    <property type="molecule type" value="Genomic_DNA"/>
</dbReference>
<keyword evidence="3" id="KW-1185">Reference proteome</keyword>
<evidence type="ECO:0000313" key="2">
    <source>
        <dbReference type="EMBL" id="AJA46018.1"/>
    </source>
</evidence>
<dbReference type="KEGG" id="fpp:FPB0191_02214"/>
<evidence type="ECO:0000313" key="3">
    <source>
        <dbReference type="Proteomes" id="UP000030901"/>
    </source>
</evidence>
<reference evidence="2 3" key="1">
    <citation type="journal article" date="2014" name="Appl. Environ. Microbiol.">
        <title>Gut symbionts from distinct hosts exhibit genotoxic activity via divergent colibactin biosynthetic pathways.</title>
        <authorList>
            <person name="Engel P."/>
            <person name="Vizcaino M.I."/>
            <person name="Crawford J.M."/>
        </authorList>
    </citation>
    <scope>NUCLEOTIDE SEQUENCE [LARGE SCALE GENOMIC DNA]</scope>
    <source>
        <strain evidence="2 3">PEB0191</strain>
    </source>
</reference>
<proteinExistence type="predicted"/>
<dbReference type="HOGENOM" id="CLU_1494147_0_0_6"/>
<sequence length="180" mass="20673">MRILYKIISCALITISFTGYATNANTYALIELQFKGALLCKRAPVDGRDPKLAAKLDRYRIKVRNLNPNGAINLRYLFTKPLRLLNAFISVVQYQDDGRPFFYATAKGDMDEFVRLVEAESISPQLREAFSLARTNHYFKLVTLDSNNESLTAMILIGRKSEIKVNEFYFGCMYFKNQQD</sequence>
<feature type="chain" id="PRO_5002033808" evidence="1">
    <location>
        <begin position="22"/>
        <end position="180"/>
    </location>
</feature>
<keyword evidence="1" id="KW-0732">Signal</keyword>
<gene>
    <name evidence="2" type="ORF">FPB0191_02214</name>
</gene>
<evidence type="ECO:0000256" key="1">
    <source>
        <dbReference type="SAM" id="SignalP"/>
    </source>
</evidence>
<dbReference type="RefSeq" id="WP_039106121.1">
    <property type="nucleotide sequence ID" value="NZ_CAMKYU010000002.1"/>
</dbReference>
<name>A0A0A7S3L7_FRIPE</name>
<accession>A0A0A7S3L7</accession>